<reference evidence="2 3" key="1">
    <citation type="submission" date="2019-05" db="EMBL/GenBank/DDBJ databases">
        <title>Mikania micrantha, genome provides insights into the molecular mechanism of rapid growth.</title>
        <authorList>
            <person name="Liu B."/>
        </authorList>
    </citation>
    <scope>NUCLEOTIDE SEQUENCE [LARGE SCALE GENOMIC DNA]</scope>
    <source>
        <strain evidence="2">NLD-2019</strain>
        <tissue evidence="2">Leaf</tissue>
    </source>
</reference>
<protein>
    <submittedName>
        <fullName evidence="2">Uncharacterized protein</fullName>
    </submittedName>
</protein>
<gene>
    <name evidence="2" type="ORF">E3N88_28190</name>
</gene>
<keyword evidence="1" id="KW-0732">Signal</keyword>
<evidence type="ECO:0000313" key="3">
    <source>
        <dbReference type="Proteomes" id="UP000326396"/>
    </source>
</evidence>
<evidence type="ECO:0000313" key="2">
    <source>
        <dbReference type="EMBL" id="KAD4179599.1"/>
    </source>
</evidence>
<dbReference type="AlphaFoldDB" id="A0A5N6MYS2"/>
<dbReference type="Proteomes" id="UP000326396">
    <property type="component" value="Linkage Group LG4"/>
</dbReference>
<organism evidence="2 3">
    <name type="scientific">Mikania micrantha</name>
    <name type="common">bitter vine</name>
    <dbReference type="NCBI Taxonomy" id="192012"/>
    <lineage>
        <taxon>Eukaryota</taxon>
        <taxon>Viridiplantae</taxon>
        <taxon>Streptophyta</taxon>
        <taxon>Embryophyta</taxon>
        <taxon>Tracheophyta</taxon>
        <taxon>Spermatophyta</taxon>
        <taxon>Magnoliopsida</taxon>
        <taxon>eudicotyledons</taxon>
        <taxon>Gunneridae</taxon>
        <taxon>Pentapetalae</taxon>
        <taxon>asterids</taxon>
        <taxon>campanulids</taxon>
        <taxon>Asterales</taxon>
        <taxon>Asteraceae</taxon>
        <taxon>Asteroideae</taxon>
        <taxon>Heliantheae alliance</taxon>
        <taxon>Eupatorieae</taxon>
        <taxon>Mikania</taxon>
    </lineage>
</organism>
<dbReference type="EMBL" id="SZYD01000014">
    <property type="protein sequence ID" value="KAD4179599.1"/>
    <property type="molecule type" value="Genomic_DNA"/>
</dbReference>
<name>A0A5N6MYS2_9ASTR</name>
<comment type="caution">
    <text evidence="2">The sequence shown here is derived from an EMBL/GenBank/DDBJ whole genome shotgun (WGS) entry which is preliminary data.</text>
</comment>
<evidence type="ECO:0000256" key="1">
    <source>
        <dbReference type="SAM" id="SignalP"/>
    </source>
</evidence>
<keyword evidence="3" id="KW-1185">Reference proteome</keyword>
<sequence>MLFLFTIITLFICSSSYADNYIPQPRLEDSELRFLSNLPKPVFKLIAKLHSLKALGEKYEDGIEVGVEIVKGIYEQAGLDLGVAQSTVANQKKIAFSSLIVVLYVVGAFGRFFEAIAIEEIVEDQKQVVETVA</sequence>
<proteinExistence type="predicted"/>
<feature type="signal peptide" evidence="1">
    <location>
        <begin position="1"/>
        <end position="18"/>
    </location>
</feature>
<feature type="chain" id="PRO_5024389621" evidence="1">
    <location>
        <begin position="19"/>
        <end position="133"/>
    </location>
</feature>
<accession>A0A5N6MYS2</accession>